<dbReference type="SUPFAM" id="SSF56672">
    <property type="entry name" value="DNA/RNA polymerases"/>
    <property type="match status" value="1"/>
</dbReference>
<reference evidence="4 5" key="1">
    <citation type="journal article" date="2016" name="Genome Announc.">
        <title>Complete Genome Sequences of Five Bacteriophages That Infect Rhodobacter capsulatus.</title>
        <authorList>
            <person name="Bollivar D.W."/>
            <person name="Bernardoni B."/>
            <person name="Bockman M.R."/>
            <person name="Miller B.M."/>
            <person name="Russell D.A."/>
            <person name="Delesalle V.A."/>
            <person name="Krukonis G.P."/>
            <person name="Hatfull G.F."/>
            <person name="Cross M.R."/>
            <person name="Szewczyk M.M."/>
            <person name="Eppurath A."/>
        </authorList>
    </citation>
    <scope>NUCLEOTIDE SEQUENCE [LARGE SCALE GENOMIC DNA]</scope>
</reference>
<dbReference type="GO" id="GO:0004518">
    <property type="term" value="F:nuclease activity"/>
    <property type="evidence" value="ECO:0007669"/>
    <property type="project" value="UniProtKB-KW"/>
</dbReference>
<name>A0A0K1LL19_9CAUD</name>
<keyword evidence="5" id="KW-1185">Reference proteome</keyword>
<dbReference type="InterPro" id="IPR012337">
    <property type="entry name" value="RNaseH-like_sf"/>
</dbReference>
<keyword evidence="2" id="KW-0378">Hydrolase</keyword>
<evidence type="ECO:0000256" key="3">
    <source>
        <dbReference type="SAM" id="MobiDB-lite"/>
    </source>
</evidence>
<evidence type="ECO:0000313" key="4">
    <source>
        <dbReference type="EMBL" id="AKU43211.1"/>
    </source>
</evidence>
<organism evidence="4 5">
    <name type="scientific">Rhodobacter phage RcSpartan</name>
    <dbReference type="NCBI Taxonomy" id="1662331"/>
    <lineage>
        <taxon>Viruses</taxon>
        <taxon>Duplodnaviria</taxon>
        <taxon>Heunggongvirae</taxon>
        <taxon>Uroviricota</taxon>
        <taxon>Caudoviricetes</taxon>
        <taxon>Titanvirus</taxon>
        <taxon>Titanvirus rcspartan</taxon>
    </lineage>
</organism>
<evidence type="ECO:0000313" key="5">
    <source>
        <dbReference type="Proteomes" id="UP000222205"/>
    </source>
</evidence>
<keyword evidence="1" id="KW-0540">Nuclease</keyword>
<feature type="region of interest" description="Disordered" evidence="3">
    <location>
        <begin position="1"/>
        <end position="22"/>
    </location>
</feature>
<evidence type="ECO:0000256" key="2">
    <source>
        <dbReference type="ARBA" id="ARBA00022801"/>
    </source>
</evidence>
<gene>
    <name evidence="4" type="ORF">RCSPARTAN_28</name>
</gene>
<sequence length="678" mass="76878">MLKIDQNGNVLPKGQKDDGPLTRGAIEMRPVEYMTDAELAETPTGSVFVYDIECYRNFFYIAFKCIKTNKVVDFEISPDCNMNRDKLRFMLWRYCFVGFNSKKYDIYMLLRALNDPFVTNEQLKDMSDDIIKNELFGFAVEKKYKIDVPNVNHIDLIEVAPLSASLKTYGGRLHCERMQDLPFPEWQLLTQEEAQFVKNYCANDLDVTALMLFELREQLSLRDEMSKEYNIDLRSKSDAQVAEAVIGKEIAKLAGVYPRKPTIHADSMFRYHVPDYVKFKTPELQAAVEAIGAAYFKLGATGEPLWPDGLGVQERNKSGKLIWTIKIKIGDTTYKMGMGGLHSQEKSVCHIATPDVIISDHDVESYYPRIILNQGLYPSHLGPAFLQVYETLVNRRVAAKRSGDKITADSLKITINGSFGKLGSKYSILYAPDLLLQTTISGQLTLLMFIEKFEMNGIPVISANTDGIVVKARKDQIALRDALIKEFEAETRFVTEETRYLAVYSRDINNYIAVKQKQDKETKAWLNEPDGCKFKGAYSNPWADPKSAIFRFHKNPEVTICIEAAAAYLTKGKPIEETITNDRDIRKFVKVRNVKGGGQKDGVYLGKVVRWYYAEGDMTAIHYVSSGNKVPTSEGGSPIMDIPKNFPNDVNFNWYIKETAKILTEIGCFAKRESASLF</sequence>
<dbReference type="Proteomes" id="UP000222205">
    <property type="component" value="Segment"/>
</dbReference>
<dbReference type="EMBL" id="KR935215">
    <property type="protein sequence ID" value="AKU43211.1"/>
    <property type="molecule type" value="Genomic_DNA"/>
</dbReference>
<dbReference type="OrthoDB" id="3536at10239"/>
<dbReference type="SUPFAM" id="SSF53098">
    <property type="entry name" value="Ribonuclease H-like"/>
    <property type="match status" value="1"/>
</dbReference>
<dbReference type="Gene3D" id="3.90.1600.10">
    <property type="entry name" value="Palm domain of DNA polymerase"/>
    <property type="match status" value="1"/>
</dbReference>
<dbReference type="InterPro" id="IPR043502">
    <property type="entry name" value="DNA/RNA_pol_sf"/>
</dbReference>
<dbReference type="GO" id="GO:0016787">
    <property type="term" value="F:hydrolase activity"/>
    <property type="evidence" value="ECO:0007669"/>
    <property type="project" value="UniProtKB-KW"/>
</dbReference>
<proteinExistence type="predicted"/>
<accession>A0A0K1LL19</accession>
<protein>
    <submittedName>
        <fullName evidence="4">DNA polymerase</fullName>
    </submittedName>
</protein>
<dbReference type="InterPro" id="IPR023211">
    <property type="entry name" value="DNA_pol_palm_dom_sf"/>
</dbReference>
<evidence type="ECO:0000256" key="1">
    <source>
        <dbReference type="ARBA" id="ARBA00022722"/>
    </source>
</evidence>